<dbReference type="GO" id="GO:0046872">
    <property type="term" value="F:metal ion binding"/>
    <property type="evidence" value="ECO:0007669"/>
    <property type="project" value="UniProtKB-KW"/>
</dbReference>
<evidence type="ECO:0000259" key="5">
    <source>
        <dbReference type="PROSITE" id="PS51007"/>
    </source>
</evidence>
<dbReference type="AlphaFoldDB" id="A0A517LY47"/>
<dbReference type="PANTHER" id="PTHR33751:SF1">
    <property type="entry name" value="CBB3-TYPE CYTOCHROME C OXIDASE SUBUNIT FIXP"/>
    <property type="match status" value="1"/>
</dbReference>
<keyword evidence="3 4" id="KW-0408">Iron</keyword>
<dbReference type="EMBL" id="CP036261">
    <property type="protein sequence ID" value="QDS87538.1"/>
    <property type="molecule type" value="Genomic_DNA"/>
</dbReference>
<protein>
    <submittedName>
        <fullName evidence="6">Cytochrome c</fullName>
    </submittedName>
</protein>
<dbReference type="PROSITE" id="PS51007">
    <property type="entry name" value="CYTC"/>
    <property type="match status" value="2"/>
</dbReference>
<dbReference type="PROSITE" id="PS51257">
    <property type="entry name" value="PROKAR_LIPOPROTEIN"/>
    <property type="match status" value="1"/>
</dbReference>
<dbReference type="Gene3D" id="1.10.760.10">
    <property type="entry name" value="Cytochrome c-like domain"/>
    <property type="match status" value="2"/>
</dbReference>
<evidence type="ECO:0000256" key="1">
    <source>
        <dbReference type="ARBA" id="ARBA00022617"/>
    </source>
</evidence>
<evidence type="ECO:0000313" key="6">
    <source>
        <dbReference type="EMBL" id="QDS87538.1"/>
    </source>
</evidence>
<dbReference type="Pfam" id="PF00034">
    <property type="entry name" value="Cytochrom_C"/>
    <property type="match status" value="2"/>
</dbReference>
<keyword evidence="7" id="KW-1185">Reference proteome</keyword>
<dbReference type="Proteomes" id="UP000319557">
    <property type="component" value="Chromosome"/>
</dbReference>
<dbReference type="KEGG" id="ruv:EC9_17170"/>
<feature type="domain" description="Cytochrome c" evidence="5">
    <location>
        <begin position="304"/>
        <end position="425"/>
    </location>
</feature>
<dbReference type="GO" id="GO:0020037">
    <property type="term" value="F:heme binding"/>
    <property type="evidence" value="ECO:0007669"/>
    <property type="project" value="InterPro"/>
</dbReference>
<evidence type="ECO:0000313" key="7">
    <source>
        <dbReference type="Proteomes" id="UP000319557"/>
    </source>
</evidence>
<dbReference type="GO" id="GO:0009055">
    <property type="term" value="F:electron transfer activity"/>
    <property type="evidence" value="ECO:0007669"/>
    <property type="project" value="InterPro"/>
</dbReference>
<keyword evidence="2 4" id="KW-0479">Metal-binding</keyword>
<accession>A0A517LY47</accession>
<evidence type="ECO:0000256" key="2">
    <source>
        <dbReference type="ARBA" id="ARBA00022723"/>
    </source>
</evidence>
<dbReference type="InterPro" id="IPR036909">
    <property type="entry name" value="Cyt_c-like_dom_sf"/>
</dbReference>
<organism evidence="6 7">
    <name type="scientific">Rosistilla ulvae</name>
    <dbReference type="NCBI Taxonomy" id="1930277"/>
    <lineage>
        <taxon>Bacteria</taxon>
        <taxon>Pseudomonadati</taxon>
        <taxon>Planctomycetota</taxon>
        <taxon>Planctomycetia</taxon>
        <taxon>Pirellulales</taxon>
        <taxon>Pirellulaceae</taxon>
        <taxon>Rosistilla</taxon>
    </lineage>
</organism>
<name>A0A517LY47_9BACT</name>
<evidence type="ECO:0000256" key="3">
    <source>
        <dbReference type="ARBA" id="ARBA00023004"/>
    </source>
</evidence>
<dbReference type="InterPro" id="IPR050597">
    <property type="entry name" value="Cytochrome_c_Oxidase_Subunit"/>
</dbReference>
<dbReference type="PANTHER" id="PTHR33751">
    <property type="entry name" value="CBB3-TYPE CYTOCHROME C OXIDASE SUBUNIT FIXP"/>
    <property type="match status" value="1"/>
</dbReference>
<proteinExistence type="predicted"/>
<reference evidence="6 7" key="1">
    <citation type="submission" date="2019-02" db="EMBL/GenBank/DDBJ databases">
        <title>Deep-cultivation of Planctomycetes and their phenomic and genomic characterization uncovers novel biology.</title>
        <authorList>
            <person name="Wiegand S."/>
            <person name="Jogler M."/>
            <person name="Boedeker C."/>
            <person name="Pinto D."/>
            <person name="Vollmers J."/>
            <person name="Rivas-Marin E."/>
            <person name="Kohn T."/>
            <person name="Peeters S.H."/>
            <person name="Heuer A."/>
            <person name="Rast P."/>
            <person name="Oberbeckmann S."/>
            <person name="Bunk B."/>
            <person name="Jeske O."/>
            <person name="Meyerdierks A."/>
            <person name="Storesund J.E."/>
            <person name="Kallscheuer N."/>
            <person name="Luecker S."/>
            <person name="Lage O.M."/>
            <person name="Pohl T."/>
            <person name="Merkel B.J."/>
            <person name="Hornburger P."/>
            <person name="Mueller R.-W."/>
            <person name="Bruemmer F."/>
            <person name="Labrenz M."/>
            <person name="Spormann A.M."/>
            <person name="Op den Camp H."/>
            <person name="Overmann J."/>
            <person name="Amann R."/>
            <person name="Jetten M.S.M."/>
            <person name="Mascher T."/>
            <person name="Medema M.H."/>
            <person name="Devos D.P."/>
            <person name="Kaster A.-K."/>
            <person name="Ovreas L."/>
            <person name="Rohde M."/>
            <person name="Galperin M.Y."/>
            <person name="Jogler C."/>
        </authorList>
    </citation>
    <scope>NUCLEOTIDE SEQUENCE [LARGE SCALE GENOMIC DNA]</scope>
    <source>
        <strain evidence="6 7">EC9</strain>
    </source>
</reference>
<gene>
    <name evidence="6" type="ORF">EC9_17170</name>
</gene>
<dbReference type="RefSeq" id="WP_218934675.1">
    <property type="nucleotide sequence ID" value="NZ_CP036261.1"/>
</dbReference>
<feature type="domain" description="Cytochrome c" evidence="5">
    <location>
        <begin position="93"/>
        <end position="189"/>
    </location>
</feature>
<dbReference type="SUPFAM" id="SSF46626">
    <property type="entry name" value="Cytochrome c"/>
    <property type="match status" value="2"/>
</dbReference>
<evidence type="ECO:0000256" key="4">
    <source>
        <dbReference type="PROSITE-ProRule" id="PRU00433"/>
    </source>
</evidence>
<sequence>MKTTTYALLLIGLAALTGCEKPYVAEFEPNMVLAELVSMSVEEPMDQALAETQTALTRLFGTPDDPKLPDFLLEDPDLGTLVSMDNLVAASGSPSEQGRGLYRQHCSTCHGITGNGRGTTAALLDPYPRDYRMGKYKFKSTRRGSKPLREDLHFAITHGLDGTAMVAIPELNKNPEDVEALIDYVMYLTWRGEVERALLEEAELIDFAAGETLFDNAMVDKYLQKYKDDFDPETLTDEAQIEEYEMFAEQWEFIQDLTFGAVEGWLDAEDAVVEVPEPEDVPVPATIDEVVAAAKAPGDSPLKQSIQRGKELFITERAACAKCHGPKGWGDGTNKDYDDWTKDWTLQRGIDPTDEAAQIPLIARGVLPPRLIKARDFRQGLYRGGADPELLYLRIAAGIDGTPMPAASLEPNQIWDLVNYIRSLREDAPMSIQ</sequence>
<dbReference type="InterPro" id="IPR009056">
    <property type="entry name" value="Cyt_c-like_dom"/>
</dbReference>
<keyword evidence="1 4" id="KW-0349">Heme</keyword>